<comment type="caution">
    <text evidence="4">The sequence shown here is derived from an EMBL/GenBank/DDBJ whole genome shotgun (WGS) entry which is preliminary data.</text>
</comment>
<feature type="region of interest" description="Disordered" evidence="1">
    <location>
        <begin position="775"/>
        <end position="806"/>
    </location>
</feature>
<dbReference type="Pfam" id="PF12796">
    <property type="entry name" value="Ank_2"/>
    <property type="match status" value="1"/>
</dbReference>
<dbReference type="PANTHER" id="PTHR24177">
    <property type="entry name" value="CASKIN"/>
    <property type="match status" value="1"/>
</dbReference>
<dbReference type="STRING" id="74649.A0A2P6S7P3"/>
<proteinExistence type="predicted"/>
<accession>A0A2P6S7P3</accession>
<name>A0A2P6S7P3_ROSCH</name>
<feature type="domain" description="PGG" evidence="3">
    <location>
        <begin position="615"/>
        <end position="721"/>
    </location>
</feature>
<dbReference type="Proteomes" id="UP000238479">
    <property type="component" value="Chromosome 1"/>
</dbReference>
<evidence type="ECO:0000313" key="5">
    <source>
        <dbReference type="Proteomes" id="UP000238479"/>
    </source>
</evidence>
<dbReference type="AlphaFoldDB" id="A0A2P6S7P3"/>
<keyword evidence="2" id="KW-1133">Transmembrane helix</keyword>
<protein>
    <submittedName>
        <fullName evidence="4">Putative ankyrin repeat-containing domain, PGG domain-containing protein</fullName>
    </submittedName>
</protein>
<dbReference type="Gene3D" id="1.25.40.20">
    <property type="entry name" value="Ankyrin repeat-containing domain"/>
    <property type="match status" value="2"/>
</dbReference>
<dbReference type="EMBL" id="PDCK01000039">
    <property type="protein sequence ID" value="PRQ54698.1"/>
    <property type="molecule type" value="Genomic_DNA"/>
</dbReference>
<feature type="transmembrane region" description="Helical" evidence="2">
    <location>
        <begin position="728"/>
        <end position="746"/>
    </location>
</feature>
<reference evidence="4 5" key="1">
    <citation type="journal article" date="2018" name="Nat. Genet.">
        <title>The Rosa genome provides new insights in the design of modern roses.</title>
        <authorList>
            <person name="Bendahmane M."/>
        </authorList>
    </citation>
    <scope>NUCLEOTIDE SEQUENCE [LARGE SCALE GENOMIC DNA]</scope>
    <source>
        <strain evidence="5">cv. Old Blush</strain>
    </source>
</reference>
<dbReference type="Pfam" id="PF13962">
    <property type="entry name" value="PGG"/>
    <property type="match status" value="1"/>
</dbReference>
<dbReference type="OMA" id="HQEMATC"/>
<dbReference type="SUPFAM" id="SSF48403">
    <property type="entry name" value="Ankyrin repeat"/>
    <property type="match status" value="1"/>
</dbReference>
<feature type="transmembrane region" description="Helical" evidence="2">
    <location>
        <begin position="701"/>
        <end position="722"/>
    </location>
</feature>
<sequence length="806" mass="89923">MIEPFVHVTFAYTEEGKDSTLCLRMYRAALKGDWEEAEETINKDESIVRCGISLGSYTALHVAVGARQVQFVEKLVEKMQPKDLRLQDETSNTAFCLAAAAGSLEIAKIMIRKDPDLPGLLGSKGRTPLYFAALFGHQKMAACLYSLASKEENLQELFFTCIKSGLYGLASLMLKKNPQFAWQRDKEGQTALHLLAIKPSAFTSKTPQGICMKVKYLTSKICIRLTQCECRSLHLYITFIKYQFTLAFAGLTSRILKICAELASELDKNDHQLTTVLDLLAHEKSSVPTKKKEKNPSILPTKKGKNASVPVTDSWGIRKGLSSPCSRLRKKLERSFALKVLETYPELLLELDGDNLRVALSNLLNQEHATSASGLLREILERSELLFLLAQTLLALLTIIDACDRALTNFMQLCSNFAFIVEGGLTFIPHVNITTDENSAQALVKDLWDEVMKQDYPKFKDILTRPTHLLFDAAESGNSKFVAQLIHDSPDLIWETTDDDRNWTIIHAAVKNRNERIFSLIYKIGLIKDVIATFRDKENGNTILHLVAKLAPTSQLNKLPGAAFQMQRELLWFEEVKKIMRPSHIEMKNNNSADGITPQDLFSEQHDELLKAGQEWMNGTARSCTLLSTLIASALFAAIVTVSVAGNHPLQKTSFRIFIISDAIACLLALISTLTFMAILTSPYAERDFLIDLPGKLKTGLAFLLVSIITMMVAFSSSIFIGYGRKDFLSSLVTVLALLTGVVSIVQQWQLLSIAFGSASSSESLFTESETVLQSNKKLTVPQMKKKEPSRVRQSKRKTNRSSTRN</sequence>
<dbReference type="InterPro" id="IPR026961">
    <property type="entry name" value="PGG_dom"/>
</dbReference>
<evidence type="ECO:0000256" key="2">
    <source>
        <dbReference type="SAM" id="Phobius"/>
    </source>
</evidence>
<feature type="transmembrane region" description="Helical" evidence="2">
    <location>
        <begin position="624"/>
        <end position="645"/>
    </location>
</feature>
<dbReference type="PANTHER" id="PTHR24177:SF434">
    <property type="entry name" value="PGG DOMAIN-CONTAINING PROTEIN"/>
    <property type="match status" value="1"/>
</dbReference>
<organism evidence="4 5">
    <name type="scientific">Rosa chinensis</name>
    <name type="common">China rose</name>
    <dbReference type="NCBI Taxonomy" id="74649"/>
    <lineage>
        <taxon>Eukaryota</taxon>
        <taxon>Viridiplantae</taxon>
        <taxon>Streptophyta</taxon>
        <taxon>Embryophyta</taxon>
        <taxon>Tracheophyta</taxon>
        <taxon>Spermatophyta</taxon>
        <taxon>Magnoliopsida</taxon>
        <taxon>eudicotyledons</taxon>
        <taxon>Gunneridae</taxon>
        <taxon>Pentapetalae</taxon>
        <taxon>rosids</taxon>
        <taxon>fabids</taxon>
        <taxon>Rosales</taxon>
        <taxon>Rosaceae</taxon>
        <taxon>Rosoideae</taxon>
        <taxon>Rosoideae incertae sedis</taxon>
        <taxon>Rosa</taxon>
    </lineage>
</organism>
<dbReference type="GO" id="GO:0016020">
    <property type="term" value="C:membrane"/>
    <property type="evidence" value="ECO:0007669"/>
    <property type="project" value="TreeGrafter"/>
</dbReference>
<gene>
    <name evidence="4" type="ORF">RchiOBHm_Chr1g0316571</name>
</gene>
<feature type="transmembrane region" description="Helical" evidence="2">
    <location>
        <begin position="657"/>
        <end position="680"/>
    </location>
</feature>
<evidence type="ECO:0000256" key="1">
    <source>
        <dbReference type="SAM" id="MobiDB-lite"/>
    </source>
</evidence>
<evidence type="ECO:0000313" key="4">
    <source>
        <dbReference type="EMBL" id="PRQ54698.1"/>
    </source>
</evidence>
<evidence type="ECO:0000259" key="3">
    <source>
        <dbReference type="Pfam" id="PF13962"/>
    </source>
</evidence>
<dbReference type="SMART" id="SM00248">
    <property type="entry name" value="ANK"/>
    <property type="match status" value="4"/>
</dbReference>
<keyword evidence="2" id="KW-0812">Transmembrane</keyword>
<dbReference type="InterPro" id="IPR002110">
    <property type="entry name" value="Ankyrin_rpt"/>
</dbReference>
<keyword evidence="2" id="KW-0472">Membrane</keyword>
<dbReference type="InterPro" id="IPR036770">
    <property type="entry name" value="Ankyrin_rpt-contain_sf"/>
</dbReference>
<keyword evidence="5" id="KW-1185">Reference proteome</keyword>
<dbReference type="Gramene" id="PRQ54698">
    <property type="protein sequence ID" value="PRQ54698"/>
    <property type="gene ID" value="RchiOBHm_Chr1g0316571"/>
</dbReference>